<sequence length="97" mass="9826">MTTLLIKDLSAAAHLDAKAMSAVSGGAAAYPAMPSFVMPSFGPSLSLTKNDFNFTATQGMSQSQNTLVNNGNNVAFASGITSNVNPSQAGSNNISLA</sequence>
<accession>A0A6B3SHQ4</accession>
<organism evidence="1 2">
    <name type="scientific">Noviherbaspirillum galbum</name>
    <dbReference type="NCBI Taxonomy" id="2709383"/>
    <lineage>
        <taxon>Bacteria</taxon>
        <taxon>Pseudomonadati</taxon>
        <taxon>Pseudomonadota</taxon>
        <taxon>Betaproteobacteria</taxon>
        <taxon>Burkholderiales</taxon>
        <taxon>Oxalobacteraceae</taxon>
        <taxon>Noviherbaspirillum</taxon>
    </lineage>
</organism>
<evidence type="ECO:0000313" key="1">
    <source>
        <dbReference type="EMBL" id="NEX60193.1"/>
    </source>
</evidence>
<comment type="caution">
    <text evidence="1">The sequence shown here is derived from an EMBL/GenBank/DDBJ whole genome shotgun (WGS) entry which is preliminary data.</text>
</comment>
<dbReference type="AlphaFoldDB" id="A0A6B3SHQ4"/>
<protein>
    <submittedName>
        <fullName evidence="1">Uncharacterized protein</fullName>
    </submittedName>
</protein>
<dbReference type="RefSeq" id="WP_163960687.1">
    <property type="nucleotide sequence ID" value="NZ_JAAIVB010000011.1"/>
</dbReference>
<name>A0A6B3SHQ4_9BURK</name>
<keyword evidence="2" id="KW-1185">Reference proteome</keyword>
<gene>
    <name evidence="1" type="ORF">G3574_03795</name>
</gene>
<dbReference type="Proteomes" id="UP000482155">
    <property type="component" value="Unassembled WGS sequence"/>
</dbReference>
<dbReference type="EMBL" id="JAAIVB010000011">
    <property type="protein sequence ID" value="NEX60193.1"/>
    <property type="molecule type" value="Genomic_DNA"/>
</dbReference>
<proteinExistence type="predicted"/>
<evidence type="ECO:0000313" key="2">
    <source>
        <dbReference type="Proteomes" id="UP000482155"/>
    </source>
</evidence>
<reference evidence="1 2" key="1">
    <citation type="submission" date="2020-02" db="EMBL/GenBank/DDBJ databases">
        <authorList>
            <person name="Kim M.K."/>
        </authorList>
    </citation>
    <scope>NUCLEOTIDE SEQUENCE [LARGE SCALE GENOMIC DNA]</scope>
    <source>
        <strain evidence="1 2">17J57-3</strain>
    </source>
</reference>